<dbReference type="EMBL" id="FUWP01000021">
    <property type="protein sequence ID" value="SKA50654.1"/>
    <property type="molecule type" value="Genomic_DNA"/>
</dbReference>
<dbReference type="Pfam" id="PF13416">
    <property type="entry name" value="SBP_bac_8"/>
    <property type="match status" value="1"/>
</dbReference>
<organism evidence="4 5">
    <name type="scientific">Photobacterium toruni</name>
    <dbReference type="NCBI Taxonomy" id="1935446"/>
    <lineage>
        <taxon>Bacteria</taxon>
        <taxon>Pseudomonadati</taxon>
        <taxon>Pseudomonadota</taxon>
        <taxon>Gammaproteobacteria</taxon>
        <taxon>Vibrionales</taxon>
        <taxon>Vibrionaceae</taxon>
        <taxon>Photobacterium</taxon>
    </lineage>
</organism>
<sequence>MSFYMPYKIYQKICLDMIKKISNNLLNTIHFSFLLLILFFSKTTLAIPTLTIWSSHQNRDFLTLVIDKYKKNHDVNISVIQLDPSEVKAEILLSAQGGRLPDLIVIPSDFLGLHKMMNLSSIPQDWYRGKLSPEVKASVELDGKYWGIPLIQGNFLLLYYNKKYVRQPATDFRNIILEKKQFLDKNIMPMGWNYNDMYYFVPFLSAFNGWPIVDGKIKLNTLAMVEALKYYHSLADQGVVNRDCDYRCSQLDFIKGRSAYSINGDWAYNDLKMMLGDNLGVALLPKVDGKIIYPMSSTFVLAFPRDSERSKEKLQVIKHFSKFVQQLSNQKVVYSKTHLLPISAAYYKQLKARADGDDLVMFNQMALTKSMPSTMNMAISWQAIAIGFQHYQAGATATYTAEYMQKMAIKQLQYLDNH</sequence>
<evidence type="ECO:0000256" key="3">
    <source>
        <dbReference type="ARBA" id="ARBA00022729"/>
    </source>
</evidence>
<dbReference type="AlphaFoldDB" id="A0A1T4UD83"/>
<keyword evidence="3" id="KW-0732">Signal</keyword>
<dbReference type="SUPFAM" id="SSF53850">
    <property type="entry name" value="Periplasmic binding protein-like II"/>
    <property type="match status" value="1"/>
</dbReference>
<gene>
    <name evidence="4" type="primary">malX</name>
    <name evidence="4" type="ORF">CZ814_03067</name>
</gene>
<dbReference type="PANTHER" id="PTHR30061">
    <property type="entry name" value="MALTOSE-BINDING PERIPLASMIC PROTEIN"/>
    <property type="match status" value="1"/>
</dbReference>
<dbReference type="Proteomes" id="UP000191116">
    <property type="component" value="Unassembled WGS sequence"/>
</dbReference>
<dbReference type="GO" id="GO:0015768">
    <property type="term" value="P:maltose transport"/>
    <property type="evidence" value="ECO:0007669"/>
    <property type="project" value="TreeGrafter"/>
</dbReference>
<comment type="similarity">
    <text evidence="1">Belongs to the bacterial solute-binding protein 1 family.</text>
</comment>
<dbReference type="Gene3D" id="3.40.190.10">
    <property type="entry name" value="Periplasmic binding protein-like II"/>
    <property type="match status" value="2"/>
</dbReference>
<dbReference type="GO" id="GO:1901982">
    <property type="term" value="F:maltose binding"/>
    <property type="evidence" value="ECO:0007669"/>
    <property type="project" value="TreeGrafter"/>
</dbReference>
<accession>A0A1T4UD83</accession>
<evidence type="ECO:0000256" key="2">
    <source>
        <dbReference type="ARBA" id="ARBA00022448"/>
    </source>
</evidence>
<evidence type="ECO:0000313" key="4">
    <source>
        <dbReference type="EMBL" id="SKA50654.1"/>
    </source>
</evidence>
<proteinExistence type="inferred from homology"/>
<dbReference type="RefSeq" id="WP_235866980.1">
    <property type="nucleotide sequence ID" value="NZ_AP024854.1"/>
</dbReference>
<dbReference type="PANTHER" id="PTHR30061:SF50">
    <property type="entry name" value="MALTOSE_MALTODEXTRIN-BINDING PERIPLASMIC PROTEIN"/>
    <property type="match status" value="1"/>
</dbReference>
<evidence type="ECO:0000256" key="1">
    <source>
        <dbReference type="ARBA" id="ARBA00008520"/>
    </source>
</evidence>
<dbReference type="InterPro" id="IPR006059">
    <property type="entry name" value="SBP"/>
</dbReference>
<dbReference type="GO" id="GO:0042956">
    <property type="term" value="P:maltodextrin transmembrane transport"/>
    <property type="evidence" value="ECO:0007669"/>
    <property type="project" value="TreeGrafter"/>
</dbReference>
<evidence type="ECO:0000313" key="5">
    <source>
        <dbReference type="Proteomes" id="UP000191116"/>
    </source>
</evidence>
<name>A0A1T4UD83_9GAMM</name>
<keyword evidence="2" id="KW-0813">Transport</keyword>
<protein>
    <submittedName>
        <fullName evidence="4">Maltose/maltodextrin-binding protein</fullName>
    </submittedName>
</protein>
<reference evidence="4 5" key="1">
    <citation type="submission" date="2017-02" db="EMBL/GenBank/DDBJ databases">
        <authorList>
            <person name="Peterson S.W."/>
        </authorList>
    </citation>
    <scope>NUCLEOTIDE SEQUENCE [LARGE SCALE GENOMIC DNA]</scope>
    <source>
        <strain evidence="4 5">CECT 9189</strain>
    </source>
</reference>
<dbReference type="GO" id="GO:0055052">
    <property type="term" value="C:ATP-binding cassette (ABC) transporter complex, substrate-binding subunit-containing"/>
    <property type="evidence" value="ECO:0007669"/>
    <property type="project" value="TreeGrafter"/>
</dbReference>